<reference evidence="2" key="2">
    <citation type="submission" date="2023-06" db="EMBL/GenBank/DDBJ databases">
        <authorList>
            <consortium name="Lawrence Berkeley National Laboratory"/>
            <person name="Haridas S."/>
            <person name="Hensen N."/>
            <person name="Bonometti L."/>
            <person name="Westerberg I."/>
            <person name="Brannstrom I.O."/>
            <person name="Guillou S."/>
            <person name="Cros-Aarteil S."/>
            <person name="Calhoun S."/>
            <person name="Kuo A."/>
            <person name="Mondo S."/>
            <person name="Pangilinan J."/>
            <person name="Riley R."/>
            <person name="Labutti K."/>
            <person name="Andreopoulos B."/>
            <person name="Lipzen A."/>
            <person name="Chen C."/>
            <person name="Yanf M."/>
            <person name="Daum C."/>
            <person name="Ng V."/>
            <person name="Clum A."/>
            <person name="Steindorff A."/>
            <person name="Ohm R."/>
            <person name="Martin F."/>
            <person name="Silar P."/>
            <person name="Natvig D."/>
            <person name="Lalanne C."/>
            <person name="Gautier V."/>
            <person name="Ament-Velasquez S.L."/>
            <person name="Kruys A."/>
            <person name="Hutchinson M.I."/>
            <person name="Powell A.J."/>
            <person name="Barry K."/>
            <person name="Miller A.N."/>
            <person name="Grigoriev I.V."/>
            <person name="Debuchy R."/>
            <person name="Gladieux P."/>
            <person name="Thoren M.H."/>
            <person name="Johannesson H."/>
        </authorList>
    </citation>
    <scope>NUCLEOTIDE SEQUENCE</scope>
    <source>
        <strain evidence="2">CBS 168.71</strain>
    </source>
</reference>
<evidence type="ECO:0000256" key="1">
    <source>
        <dbReference type="SAM" id="MobiDB-lite"/>
    </source>
</evidence>
<dbReference type="RefSeq" id="XP_062663991.1">
    <property type="nucleotide sequence ID" value="XM_062802052.1"/>
</dbReference>
<evidence type="ECO:0000313" key="2">
    <source>
        <dbReference type="EMBL" id="KAK3300477.1"/>
    </source>
</evidence>
<name>A0AAE0HQD9_9PEZI</name>
<organism evidence="2 3">
    <name type="scientific">Chaetomium fimeti</name>
    <dbReference type="NCBI Taxonomy" id="1854472"/>
    <lineage>
        <taxon>Eukaryota</taxon>
        <taxon>Fungi</taxon>
        <taxon>Dikarya</taxon>
        <taxon>Ascomycota</taxon>
        <taxon>Pezizomycotina</taxon>
        <taxon>Sordariomycetes</taxon>
        <taxon>Sordariomycetidae</taxon>
        <taxon>Sordariales</taxon>
        <taxon>Chaetomiaceae</taxon>
        <taxon>Chaetomium</taxon>
    </lineage>
</organism>
<reference evidence="2" key="1">
    <citation type="journal article" date="2023" name="Mol. Phylogenet. Evol.">
        <title>Genome-scale phylogeny and comparative genomics of the fungal order Sordariales.</title>
        <authorList>
            <person name="Hensen N."/>
            <person name="Bonometti L."/>
            <person name="Westerberg I."/>
            <person name="Brannstrom I.O."/>
            <person name="Guillou S."/>
            <person name="Cros-Aarteil S."/>
            <person name="Calhoun S."/>
            <person name="Haridas S."/>
            <person name="Kuo A."/>
            <person name="Mondo S."/>
            <person name="Pangilinan J."/>
            <person name="Riley R."/>
            <person name="LaButti K."/>
            <person name="Andreopoulos B."/>
            <person name="Lipzen A."/>
            <person name="Chen C."/>
            <person name="Yan M."/>
            <person name="Daum C."/>
            <person name="Ng V."/>
            <person name="Clum A."/>
            <person name="Steindorff A."/>
            <person name="Ohm R.A."/>
            <person name="Martin F."/>
            <person name="Silar P."/>
            <person name="Natvig D.O."/>
            <person name="Lalanne C."/>
            <person name="Gautier V."/>
            <person name="Ament-Velasquez S.L."/>
            <person name="Kruys A."/>
            <person name="Hutchinson M.I."/>
            <person name="Powell A.J."/>
            <person name="Barry K."/>
            <person name="Miller A.N."/>
            <person name="Grigoriev I.V."/>
            <person name="Debuchy R."/>
            <person name="Gladieux P."/>
            <person name="Hiltunen Thoren M."/>
            <person name="Johannesson H."/>
        </authorList>
    </citation>
    <scope>NUCLEOTIDE SEQUENCE</scope>
    <source>
        <strain evidence="2">CBS 168.71</strain>
    </source>
</reference>
<protein>
    <submittedName>
        <fullName evidence="2">Uncharacterized protein</fullName>
    </submittedName>
</protein>
<dbReference type="GeneID" id="87839000"/>
<dbReference type="Proteomes" id="UP001278766">
    <property type="component" value="Unassembled WGS sequence"/>
</dbReference>
<evidence type="ECO:0000313" key="3">
    <source>
        <dbReference type="Proteomes" id="UP001278766"/>
    </source>
</evidence>
<comment type="caution">
    <text evidence="2">The sequence shown here is derived from an EMBL/GenBank/DDBJ whole genome shotgun (WGS) entry which is preliminary data.</text>
</comment>
<sequence>MSDTSDRFDLFNGGTGPKQPFCKDPSPHSNSAGVDDRETASVSTSEDYSDLFDYGAYYASGRATDVTTQSDVPPSTGKPAVVLSATTPAGAPAAGPGQDEDCPMSDPPEGPNQDEDCPMQDAPAQEPQPPHVWPKVLGPHPPRDTSILVEASPSPPSSADMHQKKTRVVKDREETGRVRGLGACYHCRMNRKGCNSDVICAACKDRPLSKLTCIRTPLSEMIPARFVRWNWNNPSREQPDKSSACRLFISCSDRVRSPCLRLEAYTFGPPGQGRLDIVLSERPSKTQSWEDIIYQWMEQQILLESRTDFEAEMDRLLVEFVRQARTKIRSAGQQMIGGLLWNLFQMRCMWKVWGCKQLFYRQQLDAQGVPFDLQFEGIQDSLRRFAGQKISELERKILPEIDKYIGGKDTSRKDGGATEMDIMKWFSSWQLMLTYRQSWSWVLEQQQTNAAPIPIEVAPMDVTRHEFRETTRRLFEGIIVIYSGVFLKTTTITKIRKAEVFGDNGSLSAAYKRVWQTLPDFCVAHG</sequence>
<accession>A0AAE0HQD9</accession>
<proteinExistence type="predicted"/>
<dbReference type="EMBL" id="JAUEPN010000001">
    <property type="protein sequence ID" value="KAK3300477.1"/>
    <property type="molecule type" value="Genomic_DNA"/>
</dbReference>
<gene>
    <name evidence="2" type="ORF">B0H64DRAFT_369730</name>
</gene>
<dbReference type="AlphaFoldDB" id="A0AAE0HQD9"/>
<feature type="region of interest" description="Disordered" evidence="1">
    <location>
        <begin position="1"/>
        <end position="47"/>
    </location>
</feature>
<keyword evidence="3" id="KW-1185">Reference proteome</keyword>
<feature type="region of interest" description="Disordered" evidence="1">
    <location>
        <begin position="87"/>
        <end position="172"/>
    </location>
</feature>
<feature type="compositionally biased region" description="Low complexity" evidence="1">
    <location>
        <begin position="87"/>
        <end position="97"/>
    </location>
</feature>